<organism evidence="2 3">
    <name type="scientific">Crassostrea virginica</name>
    <name type="common">Eastern oyster</name>
    <dbReference type="NCBI Taxonomy" id="6565"/>
    <lineage>
        <taxon>Eukaryota</taxon>
        <taxon>Metazoa</taxon>
        <taxon>Spiralia</taxon>
        <taxon>Lophotrochozoa</taxon>
        <taxon>Mollusca</taxon>
        <taxon>Bivalvia</taxon>
        <taxon>Autobranchia</taxon>
        <taxon>Pteriomorphia</taxon>
        <taxon>Ostreida</taxon>
        <taxon>Ostreoidea</taxon>
        <taxon>Ostreidae</taxon>
        <taxon>Crassostrea</taxon>
    </lineage>
</organism>
<keyword evidence="2" id="KW-1185">Reference proteome</keyword>
<dbReference type="AlphaFoldDB" id="A0A8B8A538"/>
<dbReference type="PANTHER" id="PTHR38337:SF1">
    <property type="entry name" value="GUSTATORY RECEPTOR"/>
    <property type="match status" value="1"/>
</dbReference>
<evidence type="ECO:0000256" key="1">
    <source>
        <dbReference type="SAM" id="Phobius"/>
    </source>
</evidence>
<dbReference type="PANTHER" id="PTHR38337">
    <property type="entry name" value="AGAP010540-PA"/>
    <property type="match status" value="1"/>
</dbReference>
<sequence length="525" mass="59486">MLSSVTSLLFTDPAVMHLQEELIEDDDLRKSKGDHPPNSYIVMCDSALTPRDNELQHASDASGGSNNSSTVRVDIGDMDGEESLNLTTTTLRRCKQQVLRPYWRLLMFIGWRGFGRESVNSGALRWTILNIIYPVLIICLLLYTYVYEIVACQWKLDLHKDTQVITTTTQTPASTGANLSEGVSLDPDDVTSLYGLLQNLTSMRKLGPSARPEACRHIITTYVIPNILHFGAYIMGMVHFRIQENEQLYAIMEKVFLQATPSYSRSASQQKMIKKLRILMAVGAIWVAVTLVMQGLYEYAFDFPQLLFFKKVGMTVHWVLFSVEMLGILVLNSVTLAVIANYVTHCEMVLFYLRGLALRLQEKSTELKAAMKDILFIKQNVSLLNGPVARMTALISVIFAELTIIGICILVLNKNDSIKVWIYRSFFPLVWLFILFGPLYQAARLNSVSNRMKKIALEMRVFGYKNTSQLELDSFILFVSQARMKAKLFHVPILPQYLIAIIVLGAFILLILFQTSVIGPVNYWF</sequence>
<dbReference type="RefSeq" id="XP_022286592.1">
    <property type="nucleotide sequence ID" value="XM_022430884.1"/>
</dbReference>
<dbReference type="KEGG" id="cvn:111099567"/>
<feature type="transmembrane region" description="Helical" evidence="1">
    <location>
        <begin position="278"/>
        <end position="297"/>
    </location>
</feature>
<feature type="transmembrane region" description="Helical" evidence="1">
    <location>
        <begin position="317"/>
        <end position="344"/>
    </location>
</feature>
<dbReference type="OrthoDB" id="6020333at2759"/>
<gene>
    <name evidence="3" type="primary">LOC111099567</name>
</gene>
<reference evidence="3" key="1">
    <citation type="submission" date="2025-08" db="UniProtKB">
        <authorList>
            <consortium name="RefSeq"/>
        </authorList>
    </citation>
    <scope>IDENTIFICATION</scope>
    <source>
        <tissue evidence="3">Whole sample</tissue>
    </source>
</reference>
<keyword evidence="1" id="KW-0812">Transmembrane</keyword>
<dbReference type="Proteomes" id="UP000694844">
    <property type="component" value="Chromosome 6"/>
</dbReference>
<keyword evidence="1" id="KW-1133">Transmembrane helix</keyword>
<feature type="transmembrane region" description="Helical" evidence="1">
    <location>
        <begin position="393"/>
        <end position="413"/>
    </location>
</feature>
<evidence type="ECO:0000313" key="3">
    <source>
        <dbReference type="RefSeq" id="XP_022286592.1"/>
    </source>
</evidence>
<keyword evidence="1" id="KW-0472">Membrane</keyword>
<protein>
    <submittedName>
        <fullName evidence="3">Uncharacterized protein LOC111099567 isoform X1</fullName>
    </submittedName>
</protein>
<dbReference type="GeneID" id="111099567"/>
<proteinExistence type="predicted"/>
<feature type="transmembrane region" description="Helical" evidence="1">
    <location>
        <begin position="493"/>
        <end position="513"/>
    </location>
</feature>
<name>A0A8B8A538_CRAVI</name>
<evidence type="ECO:0000313" key="2">
    <source>
        <dbReference type="Proteomes" id="UP000694844"/>
    </source>
</evidence>
<feature type="transmembrane region" description="Helical" evidence="1">
    <location>
        <begin position="425"/>
        <end position="443"/>
    </location>
</feature>
<feature type="transmembrane region" description="Helical" evidence="1">
    <location>
        <begin position="131"/>
        <end position="150"/>
    </location>
</feature>
<accession>A0A8B8A538</accession>